<comment type="caution">
    <text evidence="1">The sequence shown here is derived from an EMBL/GenBank/DDBJ whole genome shotgun (WGS) entry which is preliminary data.</text>
</comment>
<dbReference type="SUPFAM" id="SSF53167">
    <property type="entry name" value="Purine and uridine phosphorylases"/>
    <property type="match status" value="1"/>
</dbReference>
<proteinExistence type="predicted"/>
<dbReference type="Pfam" id="PF13374">
    <property type="entry name" value="TPR_10"/>
    <property type="match status" value="1"/>
</dbReference>
<dbReference type="SUPFAM" id="SSF48452">
    <property type="entry name" value="TPR-like"/>
    <property type="match status" value="1"/>
</dbReference>
<dbReference type="InterPro" id="IPR027417">
    <property type="entry name" value="P-loop_NTPase"/>
</dbReference>
<dbReference type="EMBL" id="JAHLJV010000029">
    <property type="protein sequence ID" value="KAK1590690.1"/>
    <property type="molecule type" value="Genomic_DNA"/>
</dbReference>
<gene>
    <name evidence="1" type="ORF">LY79DRAFT_606958</name>
</gene>
<dbReference type="AlphaFoldDB" id="A0AAD8PZ38"/>
<dbReference type="PANTHER" id="PTHR46082">
    <property type="entry name" value="ATP/GTP-BINDING PROTEIN-RELATED"/>
    <property type="match status" value="1"/>
</dbReference>
<dbReference type="Pfam" id="PF13424">
    <property type="entry name" value="TPR_12"/>
    <property type="match status" value="1"/>
</dbReference>
<dbReference type="InterPro" id="IPR053137">
    <property type="entry name" value="NLR-like"/>
</dbReference>
<dbReference type="GO" id="GO:0003824">
    <property type="term" value="F:catalytic activity"/>
    <property type="evidence" value="ECO:0007669"/>
    <property type="project" value="InterPro"/>
</dbReference>
<protein>
    <recommendedName>
        <fullName evidence="3">Kinesin light chain</fullName>
    </recommendedName>
</protein>
<dbReference type="Gene3D" id="1.25.40.10">
    <property type="entry name" value="Tetratricopeptide repeat domain"/>
    <property type="match status" value="2"/>
</dbReference>
<name>A0AAD8PZ38_9PEZI</name>
<evidence type="ECO:0008006" key="3">
    <source>
        <dbReference type="Google" id="ProtNLM"/>
    </source>
</evidence>
<dbReference type="RefSeq" id="XP_060414164.1">
    <property type="nucleotide sequence ID" value="XM_060561889.1"/>
</dbReference>
<organism evidence="1 2">
    <name type="scientific">Colletotrichum navitas</name>
    <dbReference type="NCBI Taxonomy" id="681940"/>
    <lineage>
        <taxon>Eukaryota</taxon>
        <taxon>Fungi</taxon>
        <taxon>Dikarya</taxon>
        <taxon>Ascomycota</taxon>
        <taxon>Pezizomycotina</taxon>
        <taxon>Sordariomycetes</taxon>
        <taxon>Hypocreomycetidae</taxon>
        <taxon>Glomerellales</taxon>
        <taxon>Glomerellaceae</taxon>
        <taxon>Colletotrichum</taxon>
        <taxon>Colletotrichum graminicola species complex</taxon>
    </lineage>
</organism>
<dbReference type="GO" id="GO:0009116">
    <property type="term" value="P:nucleoside metabolic process"/>
    <property type="evidence" value="ECO:0007669"/>
    <property type="project" value="InterPro"/>
</dbReference>
<keyword evidence="2" id="KW-1185">Reference proteome</keyword>
<accession>A0AAD8PZ38</accession>
<dbReference type="InterPro" id="IPR011990">
    <property type="entry name" value="TPR-like_helical_dom_sf"/>
</dbReference>
<dbReference type="Gene3D" id="3.40.50.300">
    <property type="entry name" value="P-loop containing nucleotide triphosphate hydrolases"/>
    <property type="match status" value="1"/>
</dbReference>
<dbReference type="InterPro" id="IPR035994">
    <property type="entry name" value="Nucleoside_phosphorylase_sf"/>
</dbReference>
<dbReference type="Proteomes" id="UP001230504">
    <property type="component" value="Unassembled WGS sequence"/>
</dbReference>
<dbReference type="PANTHER" id="PTHR46082:SF11">
    <property type="entry name" value="AAA+ ATPASE DOMAIN-CONTAINING PROTEIN-RELATED"/>
    <property type="match status" value="1"/>
</dbReference>
<sequence>MSTVPATARKKLALDNYRIGWICPLHVELQAALAMLDEVHEKLPQPRTDPTVYWLGSINGHNIVIAGLHQPGNCTAAMVATFMQSTFRNLEFGLLVGIGGGVPTRSEAGMIRLGHVVVSKPKNAQSGAVYYSHGKSKDGVFERTGYINSPPVALLHAAQSLEIDLEAAEDCPISSNIERILSKHKLRSKYKHPGVSKDHMRGPEDEETDGIIVHRGTIASGELLLRDAGLRDKLAKEHGVLCFEMEAAGALTDFRCLVIRGISNYCDALKNDDWQGYASAAAAAYARELFFHLPVAMEENVRPRHFIVPFTQNRNFVGREIFLEELRVKLCVDDGPRRLAITGLGGIGKTQVALQTAFWLKENRPTWSIFWAQAYSMSAFEKACNGIIDRAGIQVAKDEDPKEAVQRFLNSRDAGNWLLIVDNADDGQTMFRSGASPGINNFLPANEDGRILFTSRFKRLAFELAGKEILELEKMTTSEARKFFEQLMPEESARPIGLVEDLLAQLEHLPLAISQAAAHLRNNCISTSIEDYLSTLRGTEKEAAGLLSREYRDHTRYDDEDIGHAVATTWLVSFRHMEQMTDSEAAMALLKFISQIGPASIPMDLLPRRNTEDLHCAIGILASFAFLERRPGTNLLYMHPLVHLASRIWFEKKGLAGDIREFALIYIRRILASRVREDSEFSRACLPHALKLLESRGTDRSWGLNEARLARLTATFLTRDYRLRESTALLEDTVAACRRTLQPDATILLELQSELGMAYGFEGQVKKPVKLLEHVVKALVETRPKNDPRRRVHQYRLAGTYRLSGRANPESDKNRLSAHFNVAQFYCMTGQLTEAVELLEHAIPVCQDTQAENRSFLLSLQVSLGKAYFEAGRHGKATEIIEHAVKLQGEAPGELYSDRQQYLQYSLAIMYEAAGRVEEAIQLLNGVVAVRKKTLPEGHAGRINAERLLARMVRRMSETQKDMSLETDT</sequence>
<dbReference type="SUPFAM" id="SSF52540">
    <property type="entry name" value="P-loop containing nucleoside triphosphate hydrolases"/>
    <property type="match status" value="1"/>
</dbReference>
<reference evidence="1" key="1">
    <citation type="submission" date="2021-06" db="EMBL/GenBank/DDBJ databases">
        <title>Comparative genomics, transcriptomics and evolutionary studies reveal genomic signatures of adaptation to plant cell wall in hemibiotrophic fungi.</title>
        <authorList>
            <consortium name="DOE Joint Genome Institute"/>
            <person name="Baroncelli R."/>
            <person name="Diaz J.F."/>
            <person name="Benocci T."/>
            <person name="Peng M."/>
            <person name="Battaglia E."/>
            <person name="Haridas S."/>
            <person name="Andreopoulos W."/>
            <person name="Labutti K."/>
            <person name="Pangilinan J."/>
            <person name="Floch G.L."/>
            <person name="Makela M.R."/>
            <person name="Henrissat B."/>
            <person name="Grigoriev I.V."/>
            <person name="Crouch J.A."/>
            <person name="De Vries R.P."/>
            <person name="Sukno S.A."/>
            <person name="Thon M.R."/>
        </authorList>
    </citation>
    <scope>NUCLEOTIDE SEQUENCE</scope>
    <source>
        <strain evidence="1">CBS 125086</strain>
    </source>
</reference>
<evidence type="ECO:0000313" key="1">
    <source>
        <dbReference type="EMBL" id="KAK1590690.1"/>
    </source>
</evidence>
<dbReference type="Gene3D" id="3.40.50.1580">
    <property type="entry name" value="Nucleoside phosphorylase domain"/>
    <property type="match status" value="1"/>
</dbReference>
<dbReference type="GeneID" id="85446129"/>
<evidence type="ECO:0000313" key="2">
    <source>
        <dbReference type="Proteomes" id="UP001230504"/>
    </source>
</evidence>